<dbReference type="OrthoDB" id="2441380at2759"/>
<dbReference type="AlphaFoldDB" id="A0A5N6G0F3"/>
<dbReference type="SMART" id="SM01111">
    <property type="entry name" value="CVNH"/>
    <property type="match status" value="1"/>
</dbReference>
<accession>A0A5N7CNT6</accession>
<dbReference type="OMA" id="GPKLCAD"/>
<dbReference type="SUPFAM" id="SSF51322">
    <property type="entry name" value="Cyanovirin-N"/>
    <property type="match status" value="1"/>
</dbReference>
<accession>A0A5N6G0F3</accession>
<dbReference type="EMBL" id="ML735216">
    <property type="protein sequence ID" value="KAE8395942.1"/>
    <property type="molecule type" value="Genomic_DNA"/>
</dbReference>
<dbReference type="Pfam" id="PF08881">
    <property type="entry name" value="CVNH"/>
    <property type="match status" value="1"/>
</dbReference>
<proteinExistence type="predicted"/>
<protein>
    <submittedName>
        <fullName evidence="1">Cyanovirin-N</fullName>
    </submittedName>
</protein>
<dbReference type="InterPro" id="IPR011058">
    <property type="entry name" value="Cyanovirin-N"/>
</dbReference>
<dbReference type="PANTHER" id="PTHR42076">
    <property type="entry name" value="CYANOVIRIN-N HOMOLOG"/>
    <property type="match status" value="1"/>
</dbReference>
<dbReference type="Gene3D" id="2.30.60.10">
    <property type="entry name" value="Cyanovirin-N"/>
    <property type="match status" value="1"/>
</dbReference>
<evidence type="ECO:0000313" key="1">
    <source>
        <dbReference type="EMBL" id="KAE8395942.1"/>
    </source>
</evidence>
<sequence length="110" mass="12529">MSFHQSCRNIHIKPENGYTMLLADVRDMRGNYIHRKIRLDDHIGNTDGWFIWGGTNFTRSARNVVLEDTPWGPKLCADLPMINGGSRGRQGMMLSDKIQNVDGRLKFLGP</sequence>
<reference evidence="1" key="1">
    <citation type="submission" date="2019-04" db="EMBL/GenBank/DDBJ databases">
        <title>Friends and foes A comparative genomics studyof 23 Aspergillus species from section Flavi.</title>
        <authorList>
            <consortium name="DOE Joint Genome Institute"/>
            <person name="Kjaerbolling I."/>
            <person name="Vesth T."/>
            <person name="Frisvad J.C."/>
            <person name="Nybo J.L."/>
            <person name="Theobald S."/>
            <person name="Kildgaard S."/>
            <person name="Isbrandt T."/>
            <person name="Kuo A."/>
            <person name="Sato A."/>
            <person name="Lyhne E.K."/>
            <person name="Kogle M.E."/>
            <person name="Wiebenga A."/>
            <person name="Kun R.S."/>
            <person name="Lubbers R.J."/>
            <person name="Makela M.R."/>
            <person name="Barry K."/>
            <person name="Chovatia M."/>
            <person name="Clum A."/>
            <person name="Daum C."/>
            <person name="Haridas S."/>
            <person name="He G."/>
            <person name="LaButti K."/>
            <person name="Lipzen A."/>
            <person name="Mondo S."/>
            <person name="Riley R."/>
            <person name="Salamov A."/>
            <person name="Simmons B.A."/>
            <person name="Magnuson J.K."/>
            <person name="Henrissat B."/>
            <person name="Mortensen U.H."/>
            <person name="Larsen T.O."/>
            <person name="Devries R.P."/>
            <person name="Grigoriev I.V."/>
            <person name="Machida M."/>
            <person name="Baker S.E."/>
            <person name="Andersen M.R."/>
        </authorList>
    </citation>
    <scope>NUCLEOTIDE SEQUENCE [LARGE SCALE GENOMIC DNA]</scope>
    <source>
        <strain evidence="1">IBT 14317</strain>
    </source>
</reference>
<dbReference type="InterPro" id="IPR036673">
    <property type="entry name" value="Cyanovirin-N_sf"/>
</dbReference>
<dbReference type="PANTHER" id="PTHR42076:SF1">
    <property type="entry name" value="CYANOVIRIN-N DOMAIN-CONTAINING PROTEIN"/>
    <property type="match status" value="1"/>
</dbReference>
<organism evidence="1">
    <name type="scientific">Petromyces alliaceus</name>
    <name type="common">Aspergillus alliaceus</name>
    <dbReference type="NCBI Taxonomy" id="209559"/>
    <lineage>
        <taxon>Eukaryota</taxon>
        <taxon>Fungi</taxon>
        <taxon>Dikarya</taxon>
        <taxon>Ascomycota</taxon>
        <taxon>Pezizomycotina</taxon>
        <taxon>Eurotiomycetes</taxon>
        <taxon>Eurotiomycetidae</taxon>
        <taxon>Eurotiales</taxon>
        <taxon>Aspergillaceae</taxon>
        <taxon>Aspergillus</taxon>
        <taxon>Aspergillus subgen. Circumdati</taxon>
    </lineage>
</organism>
<dbReference type="Proteomes" id="UP000326877">
    <property type="component" value="Unassembled WGS sequence"/>
</dbReference>
<gene>
    <name evidence="1" type="ORF">BDV23DRAFT_178010</name>
</gene>
<name>A0A5N6G0F3_PETAA</name>